<evidence type="ECO:0000313" key="1">
    <source>
        <dbReference type="EMBL" id="KAF5832792.1"/>
    </source>
</evidence>
<gene>
    <name evidence="1" type="ORF">DUNSADRAFT_11201</name>
</gene>
<reference evidence="1" key="1">
    <citation type="submission" date="2017-08" db="EMBL/GenBank/DDBJ databases">
        <authorList>
            <person name="Polle J.E."/>
            <person name="Barry K."/>
            <person name="Cushman J."/>
            <person name="Schmutz J."/>
            <person name="Tran D."/>
            <person name="Hathwaick L.T."/>
            <person name="Yim W.C."/>
            <person name="Jenkins J."/>
            <person name="Mckie-Krisberg Z.M."/>
            <person name="Prochnik S."/>
            <person name="Lindquist E."/>
            <person name="Dockter R.B."/>
            <person name="Adam C."/>
            <person name="Molina H."/>
            <person name="Bunkerborg J."/>
            <person name="Jin E."/>
            <person name="Buchheim M."/>
            <person name="Magnuson J."/>
        </authorList>
    </citation>
    <scope>NUCLEOTIDE SEQUENCE</scope>
    <source>
        <strain evidence="1">CCAP 19/18</strain>
    </source>
</reference>
<keyword evidence="2" id="KW-1185">Reference proteome</keyword>
<dbReference type="Proteomes" id="UP000815325">
    <property type="component" value="Unassembled WGS sequence"/>
</dbReference>
<sequence length="86" mass="9751">MTAMTITRAPIFHDVLNPSHLPYRTRAQLAEEDPFSYNSLWRKAYVPDVVERMLADTAARHEAQFNAVPYQEGSTCRSNNPRALSG</sequence>
<accession>A0ABQ7GDV7</accession>
<proteinExistence type="predicted"/>
<comment type="caution">
    <text evidence="1">The sequence shown here is derived from an EMBL/GenBank/DDBJ whole genome shotgun (WGS) entry which is preliminary data.</text>
</comment>
<name>A0ABQ7GDV7_DUNSA</name>
<protein>
    <submittedName>
        <fullName evidence="1">Uncharacterized protein</fullName>
    </submittedName>
</protein>
<organism evidence="1 2">
    <name type="scientific">Dunaliella salina</name>
    <name type="common">Green alga</name>
    <name type="synonym">Protococcus salinus</name>
    <dbReference type="NCBI Taxonomy" id="3046"/>
    <lineage>
        <taxon>Eukaryota</taxon>
        <taxon>Viridiplantae</taxon>
        <taxon>Chlorophyta</taxon>
        <taxon>core chlorophytes</taxon>
        <taxon>Chlorophyceae</taxon>
        <taxon>CS clade</taxon>
        <taxon>Chlamydomonadales</taxon>
        <taxon>Dunaliellaceae</taxon>
        <taxon>Dunaliella</taxon>
    </lineage>
</organism>
<dbReference type="EMBL" id="MU069848">
    <property type="protein sequence ID" value="KAF5832792.1"/>
    <property type="molecule type" value="Genomic_DNA"/>
</dbReference>
<evidence type="ECO:0000313" key="2">
    <source>
        <dbReference type="Proteomes" id="UP000815325"/>
    </source>
</evidence>